<dbReference type="EMBL" id="NHZO01000154">
    <property type="protein sequence ID" value="PHQ49444.1"/>
    <property type="molecule type" value="Genomic_DNA"/>
</dbReference>
<dbReference type="EMBL" id="NHZO01000029">
    <property type="protein sequence ID" value="PHQ53364.1"/>
    <property type="molecule type" value="Genomic_DNA"/>
</dbReference>
<organism evidence="2 3">
    <name type="scientific">Streptomyces cinnamoneus</name>
    <name type="common">Streptoverticillium cinnamoneum</name>
    <dbReference type="NCBI Taxonomy" id="53446"/>
    <lineage>
        <taxon>Bacteria</taxon>
        <taxon>Bacillati</taxon>
        <taxon>Actinomycetota</taxon>
        <taxon>Actinomycetes</taxon>
        <taxon>Kitasatosporales</taxon>
        <taxon>Streptomycetaceae</taxon>
        <taxon>Streptomyces</taxon>
        <taxon>Streptomyces cinnamoneus group</taxon>
    </lineage>
</organism>
<evidence type="ECO:0000313" key="3">
    <source>
        <dbReference type="Proteomes" id="UP000222531"/>
    </source>
</evidence>
<comment type="caution">
    <text evidence="2">The sequence shown here is derived from an EMBL/GenBank/DDBJ whole genome shotgun (WGS) entry which is preliminary data.</text>
</comment>
<proteinExistence type="predicted"/>
<accession>A0A2G1XQ50</accession>
<dbReference type="Proteomes" id="UP000222531">
    <property type="component" value="Unassembled WGS sequence"/>
</dbReference>
<gene>
    <name evidence="2" type="ORF">BLA24_01675</name>
    <name evidence="1" type="ORF">BLA24_25730</name>
</gene>
<name>A0A2G1XQ50_STRCJ</name>
<sequence>MRLTPRKEEVEVVKALLEDPSFESADQMAKALIKEIAEVLQMRDWIALVHTWSDGSRGLNWAPFGNAAEAEAFAKKVSIGGSGRLVKLHSPGVMLANVGGKKGWKGYCQHPDCGHAPFTHSAASAARGACQIPTCPCDRFRK</sequence>
<dbReference type="OrthoDB" id="4166091at2"/>
<evidence type="ECO:0000313" key="1">
    <source>
        <dbReference type="EMBL" id="PHQ49444.1"/>
    </source>
</evidence>
<reference evidence="2 3" key="1">
    <citation type="journal article" date="2017" name="Biochemistry">
        <title>Identification of the Biosynthetic Pathway for the Antibiotic Bicyclomycin.</title>
        <authorList>
            <person name="Patteson J."/>
            <person name="Cai W."/>
            <person name="Johnson R.A."/>
            <person name="Santa Maria K."/>
            <person name="Li B."/>
        </authorList>
    </citation>
    <scope>NUCLEOTIDE SEQUENCE [LARGE SCALE GENOMIC DNA]</scope>
    <source>
        <strain evidence="2 3">ATCC 21532</strain>
    </source>
</reference>
<evidence type="ECO:0000313" key="2">
    <source>
        <dbReference type="EMBL" id="PHQ53364.1"/>
    </source>
</evidence>
<keyword evidence="3" id="KW-1185">Reference proteome</keyword>
<dbReference type="AlphaFoldDB" id="A0A2G1XQ50"/>
<protein>
    <submittedName>
        <fullName evidence="2">Uncharacterized protein</fullName>
    </submittedName>
</protein>